<dbReference type="InterPro" id="IPR036047">
    <property type="entry name" value="F-box-like_dom_sf"/>
</dbReference>
<dbReference type="Gene3D" id="1.20.1280.50">
    <property type="match status" value="1"/>
</dbReference>
<dbReference type="EMBL" id="CP031036">
    <property type="protein sequence ID" value="QDZ19555.1"/>
    <property type="molecule type" value="Genomic_DNA"/>
</dbReference>
<feature type="domain" description="F-box" evidence="1">
    <location>
        <begin position="24"/>
        <end position="64"/>
    </location>
</feature>
<dbReference type="OrthoDB" id="192402at2759"/>
<protein>
    <recommendedName>
        <fullName evidence="1">F-box domain-containing protein</fullName>
    </recommendedName>
</protein>
<dbReference type="InterPro" id="IPR001810">
    <property type="entry name" value="F-box_dom"/>
</dbReference>
<keyword evidence="3" id="KW-1185">Reference proteome</keyword>
<sequence length="424" mass="47798">MKLRSGMWLDERDGSQGRLGEDMEVIRCVLERVEDPVDLARCMAVCKSWRNIAIEMHHWMRLCDRLDGGDCILAPLRLILQKHHQTPVDCFVCSSLLAEDAKRKLVTNRLLLLGKESHDFDWGKAGDRCEGGGSPSASAVPQPLRTLSFDDLVFTLDVLVDGKVRSSICFERAHANTTNKLLVNLPVGEMMEDDMICGGGGSTASIHKSVTQRGLHLLNLIQGTIEVKVSIMRRTDMKMTQVFSYNTHLDNKFNWDLSWDVAGEDERLSDQNPDAPRGQFRDFLDEWVIWLYSNHCCSCSNPENSFHVKNRAIFDEEDGTDVLALVPEFDTSGDEAEEAGGVDTMDCSSGCEADTDAPGSNHFVLCDVRLKLCLSRTESGFGISITDALVMEFYHYWDHKGKTFYVELKDTEFLECLQHERGWN</sequence>
<gene>
    <name evidence="2" type="ORF">A3770_03p20730</name>
</gene>
<dbReference type="Proteomes" id="UP000316726">
    <property type="component" value="Chromosome 3"/>
</dbReference>
<accession>A0A5B8MIR3</accession>
<name>A0A5B8MIR3_9CHLO</name>
<dbReference type="CDD" id="cd09917">
    <property type="entry name" value="F-box_SF"/>
    <property type="match status" value="1"/>
</dbReference>
<evidence type="ECO:0000313" key="2">
    <source>
        <dbReference type="EMBL" id="QDZ19555.1"/>
    </source>
</evidence>
<proteinExistence type="predicted"/>
<dbReference type="SUPFAM" id="SSF81383">
    <property type="entry name" value="F-box domain"/>
    <property type="match status" value="1"/>
</dbReference>
<organism evidence="2 3">
    <name type="scientific">Chloropicon primus</name>
    <dbReference type="NCBI Taxonomy" id="1764295"/>
    <lineage>
        <taxon>Eukaryota</taxon>
        <taxon>Viridiplantae</taxon>
        <taxon>Chlorophyta</taxon>
        <taxon>Chloropicophyceae</taxon>
        <taxon>Chloropicales</taxon>
        <taxon>Chloropicaceae</taxon>
        <taxon>Chloropicon</taxon>
    </lineage>
</organism>
<dbReference type="AlphaFoldDB" id="A0A5B8MIR3"/>
<reference evidence="2 3" key="1">
    <citation type="submission" date="2018-07" db="EMBL/GenBank/DDBJ databases">
        <title>The complete nuclear genome of the prasinophyte Chloropicon primus (CCMP1205).</title>
        <authorList>
            <person name="Pombert J.-F."/>
            <person name="Otis C."/>
            <person name="Turmel M."/>
            <person name="Lemieux C."/>
        </authorList>
    </citation>
    <scope>NUCLEOTIDE SEQUENCE [LARGE SCALE GENOMIC DNA]</scope>
    <source>
        <strain evidence="2 3">CCMP1205</strain>
    </source>
</reference>
<evidence type="ECO:0000259" key="1">
    <source>
        <dbReference type="Pfam" id="PF12937"/>
    </source>
</evidence>
<dbReference type="Pfam" id="PF12937">
    <property type="entry name" value="F-box-like"/>
    <property type="match status" value="1"/>
</dbReference>
<evidence type="ECO:0000313" key="3">
    <source>
        <dbReference type="Proteomes" id="UP000316726"/>
    </source>
</evidence>